<accession>A0A972JGG4</accession>
<comment type="caution">
    <text evidence="2">The sequence shown here is derived from an EMBL/GenBank/DDBJ whole genome shotgun (WGS) entry which is preliminary data.</text>
</comment>
<evidence type="ECO:0000259" key="1">
    <source>
        <dbReference type="PROSITE" id="PS51186"/>
    </source>
</evidence>
<dbReference type="SUPFAM" id="SSF55729">
    <property type="entry name" value="Acyl-CoA N-acyltransferases (Nat)"/>
    <property type="match status" value="1"/>
</dbReference>
<dbReference type="PANTHER" id="PTHR43451">
    <property type="entry name" value="ACETYLTRANSFERASE (GNAT) FAMILY PROTEIN"/>
    <property type="match status" value="1"/>
</dbReference>
<dbReference type="Gene3D" id="3.40.630.30">
    <property type="match status" value="1"/>
</dbReference>
<gene>
    <name evidence="2" type="ORF">G6047_02220</name>
</gene>
<sequence length="140" mass="16395">MKQLYVDTIRSVCSNDYSKEELEVWSSSSQKTERWQEMMATQFVLLAEINNQIVGFASLKESNYIDFFYIHKDFQGKGIAKQLLLKIEQQAKENGSHLLSSDISITAKPFFEKHDFIALKEQYNVRENVVLVNYKMEKKI</sequence>
<dbReference type="Proteomes" id="UP000712080">
    <property type="component" value="Unassembled WGS sequence"/>
</dbReference>
<dbReference type="AlphaFoldDB" id="A0A972JGG4"/>
<dbReference type="RefSeq" id="WP_169525836.1">
    <property type="nucleotide sequence ID" value="NZ_JAAMPU010000096.1"/>
</dbReference>
<dbReference type="EMBL" id="JAAMPU010000096">
    <property type="protein sequence ID" value="NMH26835.1"/>
    <property type="molecule type" value="Genomic_DNA"/>
</dbReference>
<dbReference type="InterPro" id="IPR052564">
    <property type="entry name" value="N-acetyltrans/Recomb-assoc"/>
</dbReference>
<reference evidence="2" key="1">
    <citation type="submission" date="2020-02" db="EMBL/GenBank/DDBJ databases">
        <title>Flavobacterium sp. genome.</title>
        <authorList>
            <person name="Jung H.S."/>
            <person name="Baek J.H."/>
            <person name="Jeon C.O."/>
        </authorList>
    </citation>
    <scope>NUCLEOTIDE SEQUENCE</scope>
    <source>
        <strain evidence="2">SE-s28</strain>
    </source>
</reference>
<name>A0A972JGG4_9FLAO</name>
<dbReference type="InterPro" id="IPR000182">
    <property type="entry name" value="GNAT_dom"/>
</dbReference>
<feature type="domain" description="N-acetyltransferase" evidence="1">
    <location>
        <begin position="7"/>
        <end position="140"/>
    </location>
</feature>
<dbReference type="PROSITE" id="PS51186">
    <property type="entry name" value="GNAT"/>
    <property type="match status" value="1"/>
</dbReference>
<dbReference type="InterPro" id="IPR016181">
    <property type="entry name" value="Acyl_CoA_acyltransferase"/>
</dbReference>
<dbReference type="GO" id="GO:0016747">
    <property type="term" value="F:acyltransferase activity, transferring groups other than amino-acyl groups"/>
    <property type="evidence" value="ECO:0007669"/>
    <property type="project" value="InterPro"/>
</dbReference>
<dbReference type="PANTHER" id="PTHR43451:SF1">
    <property type="entry name" value="ACETYLTRANSFERASE"/>
    <property type="match status" value="1"/>
</dbReference>
<proteinExistence type="predicted"/>
<keyword evidence="3" id="KW-1185">Reference proteome</keyword>
<dbReference type="Pfam" id="PF13673">
    <property type="entry name" value="Acetyltransf_10"/>
    <property type="match status" value="1"/>
</dbReference>
<dbReference type="CDD" id="cd04301">
    <property type="entry name" value="NAT_SF"/>
    <property type="match status" value="1"/>
</dbReference>
<evidence type="ECO:0000313" key="2">
    <source>
        <dbReference type="EMBL" id="NMH26835.1"/>
    </source>
</evidence>
<organism evidence="2 3">
    <name type="scientific">Flavobacterium silvaticum</name>
    <dbReference type="NCBI Taxonomy" id="1852020"/>
    <lineage>
        <taxon>Bacteria</taxon>
        <taxon>Pseudomonadati</taxon>
        <taxon>Bacteroidota</taxon>
        <taxon>Flavobacteriia</taxon>
        <taxon>Flavobacteriales</taxon>
        <taxon>Flavobacteriaceae</taxon>
        <taxon>Flavobacterium</taxon>
    </lineage>
</organism>
<protein>
    <submittedName>
        <fullName evidence="2">GNAT family N-acetyltransferase</fullName>
    </submittedName>
</protein>
<evidence type="ECO:0000313" key="3">
    <source>
        <dbReference type="Proteomes" id="UP000712080"/>
    </source>
</evidence>